<dbReference type="EMBL" id="KR997933">
    <property type="protein sequence ID" value="AKU45355.1"/>
    <property type="molecule type" value="Genomic_DNA"/>
</dbReference>
<organism evidence="1 2">
    <name type="scientific">Mycobacterium phage Madruga</name>
    <dbReference type="NCBI Taxonomy" id="1675552"/>
    <lineage>
        <taxon>Viruses</taxon>
        <taxon>Duplodnaviria</taxon>
        <taxon>Heunggongvirae</taxon>
        <taxon>Uroviricota</taxon>
        <taxon>Caudoviricetes</taxon>
        <taxon>Patiencevirus</taxon>
        <taxon>Patiencevirus patience</taxon>
    </lineage>
</organism>
<name>A0A0K1LT94_9CAUD</name>
<evidence type="ECO:0000313" key="2">
    <source>
        <dbReference type="Proteomes" id="UP000222075"/>
    </source>
</evidence>
<protein>
    <submittedName>
        <fullName evidence="1">Uncharacterized protein</fullName>
    </submittedName>
</protein>
<proteinExistence type="predicted"/>
<gene>
    <name evidence="1" type="ORF">MADRUGA_65</name>
</gene>
<sequence>MKRRFHTRMLLIAIAIGAMIAAIGIIISSPAKATPWSYVRVEVFWTGTPCIYVRVPEGDLRYACGGAYTFWNDGPVGSLLGVDPIMGAASTLSCVLYLNGLIELTDYGVAGDGTDINCMGNTYMKNPSRIGTRAI</sequence>
<accession>A0A0K1LT94</accession>
<evidence type="ECO:0000313" key="1">
    <source>
        <dbReference type="EMBL" id="AKU45355.1"/>
    </source>
</evidence>
<reference evidence="1 2" key="1">
    <citation type="journal article" date="2016" name="BMC Microbiol.">
        <title>Characterization of mycobacteria and mycobacteriophages isolated from compost at the Sao Paulo Zoo Park Foundation in Brazil and creation of the new mycobacteriophage Cluster U.</title>
        <authorList>
            <person name="Lima-Junior J.D."/>
            <person name="Viana-Niero C."/>
            <person name="Conde Oliveira D.V."/>
            <person name="Machado G.E."/>
            <person name="Rabello M.C."/>
            <person name="Martins-Junior J."/>
            <person name="Martins L.F."/>
            <person name="Digiampietri L.A."/>
            <person name="da Silva A.M."/>
            <person name="Setubal J.C."/>
            <person name="Russell D.A."/>
            <person name="Jacobs-Sera D."/>
            <person name="Pope W.H."/>
            <person name="Hatfull G.F."/>
            <person name="Leao S.C."/>
        </authorList>
    </citation>
    <scope>NUCLEOTIDE SEQUENCE [LARGE SCALE GENOMIC DNA]</scope>
</reference>
<dbReference type="Proteomes" id="UP000222075">
    <property type="component" value="Segment"/>
</dbReference>